<dbReference type="Proteomes" id="UP000198405">
    <property type="component" value="Unassembled WGS sequence"/>
</dbReference>
<sequence>MEFSSIVKNMEFYRNICGKREIKREDVDFEEIAKNAYEGYKKVGCEFGVITSVSAALGIDIDFEKVMEIKKELPFKWGAVCGAVTGAFVLFSLLLEESDFEEAAKKIIKFHNETPLPHYGGNGTAVPKASADSILCRDSILNWTRKTGIPVRSPLRSERCGRVTADIAVETLNIIFEKLPVSISL</sequence>
<evidence type="ECO:0000313" key="1">
    <source>
        <dbReference type="EMBL" id="SNR80141.1"/>
    </source>
</evidence>
<dbReference type="InterPro" id="IPR010181">
    <property type="entry name" value="CGCAxxGCC_motif"/>
</dbReference>
<reference evidence="2" key="1">
    <citation type="submission" date="2017-06" db="EMBL/GenBank/DDBJ databases">
        <authorList>
            <person name="Varghese N."/>
            <person name="Submissions S."/>
        </authorList>
    </citation>
    <scope>NUCLEOTIDE SEQUENCE [LARGE SCALE GENOMIC DNA]</scope>
    <source>
        <strain evidence="2">DSM 15668</strain>
    </source>
</reference>
<dbReference type="SUPFAM" id="SSF48695">
    <property type="entry name" value="Multiheme cytochromes"/>
    <property type="match status" value="1"/>
</dbReference>
<dbReference type="Pfam" id="PF09719">
    <property type="entry name" value="C_GCAxxG_C_C"/>
    <property type="match status" value="1"/>
</dbReference>
<protein>
    <submittedName>
        <fullName evidence="1">Putative redox-active protein (C_GCAxxG_C_C)</fullName>
    </submittedName>
</protein>
<organism evidence="1 2">
    <name type="scientific">Desulfurobacterium atlanticum</name>
    <dbReference type="NCBI Taxonomy" id="240169"/>
    <lineage>
        <taxon>Bacteria</taxon>
        <taxon>Pseudomonadati</taxon>
        <taxon>Aquificota</taxon>
        <taxon>Aquificia</taxon>
        <taxon>Desulfurobacteriales</taxon>
        <taxon>Desulfurobacteriaceae</taxon>
        <taxon>Desulfurobacterium</taxon>
    </lineage>
</organism>
<dbReference type="EMBL" id="FZOB01000007">
    <property type="protein sequence ID" value="SNR80141.1"/>
    <property type="molecule type" value="Genomic_DNA"/>
</dbReference>
<accession>A0A238ZB41</accession>
<dbReference type="RefSeq" id="WP_089323186.1">
    <property type="nucleotide sequence ID" value="NZ_FZOB01000007.1"/>
</dbReference>
<dbReference type="InterPro" id="IPR036280">
    <property type="entry name" value="Multihaem_cyt_sf"/>
</dbReference>
<name>A0A238ZB41_9BACT</name>
<gene>
    <name evidence="1" type="ORF">SAMN06265340_10761</name>
</gene>
<keyword evidence="2" id="KW-1185">Reference proteome</keyword>
<dbReference type="AlphaFoldDB" id="A0A238ZB41"/>
<evidence type="ECO:0000313" key="2">
    <source>
        <dbReference type="Proteomes" id="UP000198405"/>
    </source>
</evidence>
<dbReference type="OrthoDB" id="14020at2"/>
<proteinExistence type="predicted"/>